<dbReference type="CDD" id="cd04591">
    <property type="entry name" value="CBS_pair_voltage-gated_CLC_euk_bac"/>
    <property type="match status" value="1"/>
</dbReference>
<dbReference type="GO" id="GO:0005247">
    <property type="term" value="F:voltage-gated chloride channel activity"/>
    <property type="evidence" value="ECO:0007669"/>
    <property type="project" value="TreeGrafter"/>
</dbReference>
<feature type="compositionally biased region" description="Basic and acidic residues" evidence="8">
    <location>
        <begin position="49"/>
        <end position="59"/>
    </location>
</feature>
<dbReference type="InterPro" id="IPR046342">
    <property type="entry name" value="CBS_dom_sf"/>
</dbReference>
<dbReference type="VEuPathDB" id="FungiDB:TRICI_004798"/>
<feature type="transmembrane region" description="Helical" evidence="9">
    <location>
        <begin position="285"/>
        <end position="309"/>
    </location>
</feature>
<proteinExistence type="predicted"/>
<dbReference type="Proteomes" id="UP000761534">
    <property type="component" value="Unassembled WGS sequence"/>
</dbReference>
<evidence type="ECO:0000256" key="5">
    <source>
        <dbReference type="ARBA" id="ARBA00023065"/>
    </source>
</evidence>
<feature type="compositionally biased region" description="Polar residues" evidence="8">
    <location>
        <begin position="1"/>
        <end position="10"/>
    </location>
</feature>
<feature type="transmembrane region" description="Helical" evidence="9">
    <location>
        <begin position="180"/>
        <end position="202"/>
    </location>
</feature>
<evidence type="ECO:0000256" key="3">
    <source>
        <dbReference type="ARBA" id="ARBA00022692"/>
    </source>
</evidence>
<feature type="region of interest" description="Disordered" evidence="8">
    <location>
        <begin position="769"/>
        <end position="803"/>
    </location>
</feature>
<dbReference type="GO" id="GO:0005769">
    <property type="term" value="C:early endosome"/>
    <property type="evidence" value="ECO:0007669"/>
    <property type="project" value="TreeGrafter"/>
</dbReference>
<name>A0A642UZ92_9ASCO</name>
<keyword evidence="5" id="KW-0406">Ion transport</keyword>
<feature type="transmembrane region" description="Helical" evidence="9">
    <location>
        <begin position="557"/>
        <end position="576"/>
    </location>
</feature>
<keyword evidence="4 9" id="KW-1133">Transmembrane helix</keyword>
<dbReference type="InterPro" id="IPR001807">
    <property type="entry name" value="ClC"/>
</dbReference>
<dbReference type="CDD" id="cd03684">
    <property type="entry name" value="ClC_3_like"/>
    <property type="match status" value="1"/>
</dbReference>
<comment type="caution">
    <text evidence="10">The sequence shown here is derived from an EMBL/GenBank/DDBJ whole genome shotgun (WGS) entry which is preliminary data.</text>
</comment>
<feature type="transmembrane region" description="Helical" evidence="9">
    <location>
        <begin position="522"/>
        <end position="545"/>
    </location>
</feature>
<feature type="transmembrane region" description="Helical" evidence="9">
    <location>
        <begin position="362"/>
        <end position="380"/>
    </location>
</feature>
<keyword evidence="2" id="KW-0813">Transport</keyword>
<keyword evidence="11" id="KW-1185">Reference proteome</keyword>
<keyword evidence="3 9" id="KW-0812">Transmembrane</keyword>
<evidence type="ECO:0000256" key="6">
    <source>
        <dbReference type="ARBA" id="ARBA00023136"/>
    </source>
</evidence>
<dbReference type="GO" id="GO:0005794">
    <property type="term" value="C:Golgi apparatus"/>
    <property type="evidence" value="ECO:0007669"/>
    <property type="project" value="TreeGrafter"/>
</dbReference>
<evidence type="ECO:0000256" key="2">
    <source>
        <dbReference type="ARBA" id="ARBA00022448"/>
    </source>
</evidence>
<dbReference type="InterPro" id="IPR014743">
    <property type="entry name" value="Cl-channel_core"/>
</dbReference>
<dbReference type="Gene3D" id="1.10.3080.10">
    <property type="entry name" value="Clc chloride channel"/>
    <property type="match status" value="1"/>
</dbReference>
<evidence type="ECO:0000313" key="10">
    <source>
        <dbReference type="EMBL" id="KAA8908312.1"/>
    </source>
</evidence>
<evidence type="ECO:0000256" key="9">
    <source>
        <dbReference type="SAM" id="Phobius"/>
    </source>
</evidence>
<organism evidence="10 11">
    <name type="scientific">Trichomonascus ciferrii</name>
    <dbReference type="NCBI Taxonomy" id="44093"/>
    <lineage>
        <taxon>Eukaryota</taxon>
        <taxon>Fungi</taxon>
        <taxon>Dikarya</taxon>
        <taxon>Ascomycota</taxon>
        <taxon>Saccharomycotina</taxon>
        <taxon>Dipodascomycetes</taxon>
        <taxon>Dipodascales</taxon>
        <taxon>Trichomonascaceae</taxon>
        <taxon>Trichomonascus</taxon>
        <taxon>Trichomonascus ciferrii complex</taxon>
    </lineage>
</organism>
<dbReference type="SUPFAM" id="SSF81340">
    <property type="entry name" value="Clc chloride channel"/>
    <property type="match status" value="1"/>
</dbReference>
<dbReference type="EMBL" id="SWFS01000366">
    <property type="protein sequence ID" value="KAA8908312.1"/>
    <property type="molecule type" value="Genomic_DNA"/>
</dbReference>
<feature type="transmembrane region" description="Helical" evidence="9">
    <location>
        <begin position="110"/>
        <end position="130"/>
    </location>
</feature>
<evidence type="ECO:0000256" key="7">
    <source>
        <dbReference type="ARBA" id="ARBA00023214"/>
    </source>
</evidence>
<keyword evidence="7" id="KW-0868">Chloride</keyword>
<keyword evidence="6 9" id="KW-0472">Membrane</keyword>
<evidence type="ECO:0000256" key="4">
    <source>
        <dbReference type="ARBA" id="ARBA00022989"/>
    </source>
</evidence>
<dbReference type="GO" id="GO:0005886">
    <property type="term" value="C:plasma membrane"/>
    <property type="evidence" value="ECO:0007669"/>
    <property type="project" value="TreeGrafter"/>
</dbReference>
<dbReference type="PANTHER" id="PTHR45711">
    <property type="entry name" value="CHLORIDE CHANNEL PROTEIN"/>
    <property type="match status" value="1"/>
</dbReference>
<dbReference type="PRINTS" id="PR00762">
    <property type="entry name" value="CLCHANNEL"/>
</dbReference>
<dbReference type="Gene3D" id="3.10.580.10">
    <property type="entry name" value="CBS-domain"/>
    <property type="match status" value="1"/>
</dbReference>
<feature type="compositionally biased region" description="Polar residues" evidence="8">
    <location>
        <begin position="18"/>
        <end position="31"/>
    </location>
</feature>
<comment type="subcellular location">
    <subcellularLocation>
        <location evidence="1">Membrane</location>
        <topology evidence="1">Multi-pass membrane protein</topology>
    </subcellularLocation>
</comment>
<protein>
    <submittedName>
        <fullName evidence="10">Uncharacterized protein</fullName>
    </submittedName>
</protein>
<dbReference type="OrthoDB" id="44789at2759"/>
<dbReference type="AlphaFoldDB" id="A0A642UZ92"/>
<accession>A0A642UZ92</accession>
<dbReference type="SUPFAM" id="SSF54631">
    <property type="entry name" value="CBS-domain pair"/>
    <property type="match status" value="1"/>
</dbReference>
<feature type="transmembrane region" description="Helical" evidence="9">
    <location>
        <begin position="321"/>
        <end position="341"/>
    </location>
</feature>
<feature type="region of interest" description="Disordered" evidence="8">
    <location>
        <begin position="1"/>
        <end position="62"/>
    </location>
</feature>
<sequence>MTPLHQSPNFGTAPVPQDSKNANTSTKQSQGVWGGPRTQSDDENVLENDPLRDNERARESTVSFQFNSSTSYDDLTAIDWDREFAKERIRREKIKKSGSWLWLYDNSQDWFVLMGSGLMIGLLSALIDVVSQWLGGLRFGHCKNTFYLSRQFCCLGLDANDKCDDWVYWADSTASVGSYIGAYGIYILLSVLFAASASLLVVECAPYARRSGISEIKTMLGGFVIRGFLGLNTLTTKTIGLCLVVGAGLWVGKEGPLVHVACCCANLLTKLFTPIRTNEARKRQLLSAATAAGISVAFGSPVGGVLFMLEQLSFYANHTVMWQGFVCAMVASVALQTLNPFRTGKLVLFQVVFDKVWHKFELIPFAVVGAMGGFYGSLLVRLNMWFANWRVFGSTNTNLPAWCRSLSTVFRRYPIIEVAAIAGISAMINFPDVYSRLQSSVLLSYLFEQCDDSSSGALCDVNHWFGSLLLLSLAAIIGTVLTSYSFGAAIPAGMLMPSMLVGALGGRGIGLLMQSWQEKHPFFFLFSAVCPPDGSCITPGVYAIVGAASTLTGTTRLTVTSVVIMFELTGALTYVIPIMAGVMVSKWVADSLNENGIYESWINFLQYPLLSKLEDGTIPAIPVSDVMTTLNDMSVIHNHASVGELEHILDTTTVQGYPIVTSPSNLSLIGYITRKQLLVGLGAAKAASTNVCRFTHEDNAAQGFDFRPWCELTPLTLSSQSPLHMAAKMVQVLGLRYIIFTNRGRLDGLLTMKDICWLLRTFEDRENLNERSASSRRSRRSNHARAASADQETGLLDFDQDTD</sequence>
<feature type="compositionally biased region" description="Basic residues" evidence="8">
    <location>
        <begin position="774"/>
        <end position="783"/>
    </location>
</feature>
<gene>
    <name evidence="10" type="ORF">TRICI_004798</name>
</gene>
<dbReference type="PANTHER" id="PTHR45711:SF6">
    <property type="entry name" value="CHLORIDE CHANNEL PROTEIN"/>
    <property type="match status" value="1"/>
</dbReference>
<feature type="transmembrane region" description="Helical" evidence="9">
    <location>
        <begin position="464"/>
        <end position="486"/>
    </location>
</feature>
<evidence type="ECO:0000256" key="8">
    <source>
        <dbReference type="SAM" id="MobiDB-lite"/>
    </source>
</evidence>
<evidence type="ECO:0000313" key="11">
    <source>
        <dbReference type="Proteomes" id="UP000761534"/>
    </source>
</evidence>
<dbReference type="Pfam" id="PF00654">
    <property type="entry name" value="Voltage_CLC"/>
    <property type="match status" value="1"/>
</dbReference>
<reference evidence="10" key="1">
    <citation type="journal article" date="2019" name="G3 (Bethesda)">
        <title>Genome Assemblies of Two Rare Opportunistic Yeast Pathogens: Diutina rugosa (syn. Candida rugosa) and Trichomonascus ciferrii (syn. Candida ciferrii).</title>
        <authorList>
            <person name="Mixao V."/>
            <person name="Saus E."/>
            <person name="Hansen A.P."/>
            <person name="Lass-Florl C."/>
            <person name="Gabaldon T."/>
        </authorList>
    </citation>
    <scope>NUCLEOTIDE SEQUENCE</scope>
    <source>
        <strain evidence="10">CBS 4856</strain>
    </source>
</reference>
<evidence type="ECO:0000256" key="1">
    <source>
        <dbReference type="ARBA" id="ARBA00004141"/>
    </source>
</evidence>
<feature type="transmembrane region" description="Helical" evidence="9">
    <location>
        <begin position="223"/>
        <end position="250"/>
    </location>
</feature>